<name>A0A9P6CUV3_9AGAR</name>
<organism evidence="2 3">
    <name type="scientific">Pholiota conissans</name>
    <dbReference type="NCBI Taxonomy" id="109636"/>
    <lineage>
        <taxon>Eukaryota</taxon>
        <taxon>Fungi</taxon>
        <taxon>Dikarya</taxon>
        <taxon>Basidiomycota</taxon>
        <taxon>Agaricomycotina</taxon>
        <taxon>Agaricomycetes</taxon>
        <taxon>Agaricomycetidae</taxon>
        <taxon>Agaricales</taxon>
        <taxon>Agaricineae</taxon>
        <taxon>Strophariaceae</taxon>
        <taxon>Pholiota</taxon>
    </lineage>
</organism>
<evidence type="ECO:0000256" key="1">
    <source>
        <dbReference type="SAM" id="MobiDB-lite"/>
    </source>
</evidence>
<proteinExistence type="predicted"/>
<reference evidence="2" key="1">
    <citation type="submission" date="2020-11" db="EMBL/GenBank/DDBJ databases">
        <authorList>
            <consortium name="DOE Joint Genome Institute"/>
            <person name="Ahrendt S."/>
            <person name="Riley R."/>
            <person name="Andreopoulos W."/>
            <person name="Labutti K."/>
            <person name="Pangilinan J."/>
            <person name="Ruiz-Duenas F.J."/>
            <person name="Barrasa J.M."/>
            <person name="Sanchez-Garcia M."/>
            <person name="Camarero S."/>
            <person name="Miyauchi S."/>
            <person name="Serrano A."/>
            <person name="Linde D."/>
            <person name="Babiker R."/>
            <person name="Drula E."/>
            <person name="Ayuso-Fernandez I."/>
            <person name="Pacheco R."/>
            <person name="Padilla G."/>
            <person name="Ferreira P."/>
            <person name="Barriuso J."/>
            <person name="Kellner H."/>
            <person name="Castanera R."/>
            <person name="Alfaro M."/>
            <person name="Ramirez L."/>
            <person name="Pisabarro A.G."/>
            <person name="Kuo A."/>
            <person name="Tritt A."/>
            <person name="Lipzen A."/>
            <person name="He G."/>
            <person name="Yan M."/>
            <person name="Ng V."/>
            <person name="Cullen D."/>
            <person name="Martin F."/>
            <person name="Rosso M.-N."/>
            <person name="Henrissat B."/>
            <person name="Hibbett D."/>
            <person name="Martinez A.T."/>
            <person name="Grigoriev I.V."/>
        </authorList>
    </citation>
    <scope>NUCLEOTIDE SEQUENCE</scope>
    <source>
        <strain evidence="2">CIRM-BRFM 674</strain>
    </source>
</reference>
<keyword evidence="3" id="KW-1185">Reference proteome</keyword>
<protein>
    <submittedName>
        <fullName evidence="2">Uncharacterized protein</fullName>
    </submittedName>
</protein>
<feature type="compositionally biased region" description="Basic and acidic residues" evidence="1">
    <location>
        <begin position="1"/>
        <end position="11"/>
    </location>
</feature>
<evidence type="ECO:0000313" key="3">
    <source>
        <dbReference type="Proteomes" id="UP000807469"/>
    </source>
</evidence>
<feature type="compositionally biased region" description="Basic residues" evidence="1">
    <location>
        <begin position="279"/>
        <end position="290"/>
    </location>
</feature>
<feature type="compositionally biased region" description="Basic and acidic residues" evidence="1">
    <location>
        <begin position="178"/>
        <end position="188"/>
    </location>
</feature>
<feature type="compositionally biased region" description="Basic and acidic residues" evidence="1">
    <location>
        <begin position="363"/>
        <end position="403"/>
    </location>
</feature>
<feature type="region of interest" description="Disordered" evidence="1">
    <location>
        <begin position="1"/>
        <end position="30"/>
    </location>
</feature>
<feature type="compositionally biased region" description="Basic and acidic residues" evidence="1">
    <location>
        <begin position="291"/>
        <end position="316"/>
    </location>
</feature>
<dbReference type="OrthoDB" id="8062037at2759"/>
<feature type="compositionally biased region" description="Basic and acidic residues" evidence="1">
    <location>
        <begin position="421"/>
        <end position="480"/>
    </location>
</feature>
<dbReference type="EMBL" id="MU155390">
    <property type="protein sequence ID" value="KAF9474220.1"/>
    <property type="molecule type" value="Genomic_DNA"/>
</dbReference>
<feature type="region of interest" description="Disordered" evidence="1">
    <location>
        <begin position="149"/>
        <end position="480"/>
    </location>
</feature>
<dbReference type="Proteomes" id="UP000807469">
    <property type="component" value="Unassembled WGS sequence"/>
</dbReference>
<accession>A0A9P6CUV3</accession>
<evidence type="ECO:0000313" key="2">
    <source>
        <dbReference type="EMBL" id="KAF9474220.1"/>
    </source>
</evidence>
<sequence length="619" mass="72018">MVRSAGYEKPKVPPVIRISGSEPGALDPTQPDRLLRTSKSTLSFASFDPYIASANDVNLAKLSINEEPCRPKRIVIETVIGHGSFWRWVPSARKMEDVEDEGTFPRVINICGSLVECSQDQWDIYKLDPKYDCLVKFPPALTVVSIKESQSPFNDATPKKSKPDVSTASTPPDDESDVDRMIIDDDNRPVNSDPPKRKSRAARPMSPREPHHFDFAFPPSTSEDPKPKKRANMAFQGLRPTDEEENEYFQEDSNNRNTRFYTPKYQKRARTLSPESKKRSLNAHKTSRRNAKQEKWEREKEARKEQRERHFLRDILSDLPPAHANANSGSDSKFADIPEEDEAPMPDCTIPVNGESFQSNPERPTEEEGAQRLAESLKKMQELNADRDMQRERERRDRGEKASTSRANSEDPNIAYRKKQKLDEETQKKEEEKRKQDEESRRQAEENRRKEARAQQEEQAKLRKEQEARRARQERLEHFEQERRTRHHHWNNGMWNSERAMERYRVIGAFFDKTRFTKDDRPLATIDIPWPSLRHPHVNSARDMDWESVTYFFNAIKEVSRGQAFSDVVKISLQRFHPDRWRSRNLYSAIEDEDERNEVETAVSTVSKAIGALWAELKS</sequence>
<gene>
    <name evidence="2" type="ORF">BDN70DRAFT_936821</name>
</gene>
<feature type="compositionally biased region" description="Polar residues" evidence="1">
    <location>
        <begin position="251"/>
        <end position="260"/>
    </location>
</feature>
<dbReference type="AlphaFoldDB" id="A0A9P6CUV3"/>
<comment type="caution">
    <text evidence="2">The sequence shown here is derived from an EMBL/GenBank/DDBJ whole genome shotgun (WGS) entry which is preliminary data.</text>
</comment>